<evidence type="ECO:0000313" key="3">
    <source>
        <dbReference type="Proteomes" id="UP000242188"/>
    </source>
</evidence>
<accession>A0A210PN79</accession>
<dbReference type="Proteomes" id="UP000242188">
    <property type="component" value="Unassembled WGS sequence"/>
</dbReference>
<evidence type="ECO:0000313" key="2">
    <source>
        <dbReference type="EMBL" id="OWF37914.1"/>
    </source>
</evidence>
<proteinExistence type="predicted"/>
<comment type="caution">
    <text evidence="2">The sequence shown here is derived from an EMBL/GenBank/DDBJ whole genome shotgun (WGS) entry which is preliminary data.</text>
</comment>
<feature type="domain" description="SWIRM" evidence="1">
    <location>
        <begin position="1"/>
        <end position="31"/>
    </location>
</feature>
<reference evidence="2 3" key="1">
    <citation type="journal article" date="2017" name="Nat. Ecol. Evol.">
        <title>Scallop genome provides insights into evolution of bilaterian karyotype and development.</title>
        <authorList>
            <person name="Wang S."/>
            <person name="Zhang J."/>
            <person name="Jiao W."/>
            <person name="Li J."/>
            <person name="Xun X."/>
            <person name="Sun Y."/>
            <person name="Guo X."/>
            <person name="Huan P."/>
            <person name="Dong B."/>
            <person name="Zhang L."/>
            <person name="Hu X."/>
            <person name="Sun X."/>
            <person name="Wang J."/>
            <person name="Zhao C."/>
            <person name="Wang Y."/>
            <person name="Wang D."/>
            <person name="Huang X."/>
            <person name="Wang R."/>
            <person name="Lv J."/>
            <person name="Li Y."/>
            <person name="Zhang Z."/>
            <person name="Liu B."/>
            <person name="Lu W."/>
            <person name="Hui Y."/>
            <person name="Liang J."/>
            <person name="Zhou Z."/>
            <person name="Hou R."/>
            <person name="Li X."/>
            <person name="Liu Y."/>
            <person name="Li H."/>
            <person name="Ning X."/>
            <person name="Lin Y."/>
            <person name="Zhao L."/>
            <person name="Xing Q."/>
            <person name="Dou J."/>
            <person name="Li Y."/>
            <person name="Mao J."/>
            <person name="Guo H."/>
            <person name="Dou H."/>
            <person name="Li T."/>
            <person name="Mu C."/>
            <person name="Jiang W."/>
            <person name="Fu Q."/>
            <person name="Fu X."/>
            <person name="Miao Y."/>
            <person name="Liu J."/>
            <person name="Yu Q."/>
            <person name="Li R."/>
            <person name="Liao H."/>
            <person name="Li X."/>
            <person name="Kong Y."/>
            <person name="Jiang Z."/>
            <person name="Chourrout D."/>
            <person name="Li R."/>
            <person name="Bao Z."/>
        </authorList>
    </citation>
    <scope>NUCLEOTIDE SEQUENCE [LARGE SCALE GENOMIC DNA]</scope>
    <source>
        <strain evidence="2 3">PY_sf001</strain>
    </source>
</reference>
<dbReference type="EMBL" id="NEDP02005576">
    <property type="protein sequence ID" value="OWF37914.1"/>
    <property type="molecule type" value="Genomic_DNA"/>
</dbReference>
<evidence type="ECO:0000259" key="1">
    <source>
        <dbReference type="PROSITE" id="PS50934"/>
    </source>
</evidence>
<name>A0A210PN79_MIZYE</name>
<dbReference type="PROSITE" id="PS50934">
    <property type="entry name" value="SWIRM"/>
    <property type="match status" value="1"/>
</dbReference>
<protein>
    <recommendedName>
        <fullName evidence="1">SWIRM domain-containing protein</fullName>
    </recommendedName>
</protein>
<sequence>MDDVNNIMDLCEALKKKGIINFGEYSKLREILVTRDVKAGKIIDKYEERVRREKEGNTQSEPLKQWKGIGGNVEQFSSGCRLKDWNSHGVLRMCSYFKRSWHGDKYSSN</sequence>
<dbReference type="AlphaFoldDB" id="A0A210PN79"/>
<gene>
    <name evidence="2" type="ORF">KP79_PYT22746</name>
</gene>
<organism evidence="2 3">
    <name type="scientific">Mizuhopecten yessoensis</name>
    <name type="common">Japanese scallop</name>
    <name type="synonym">Patinopecten yessoensis</name>
    <dbReference type="NCBI Taxonomy" id="6573"/>
    <lineage>
        <taxon>Eukaryota</taxon>
        <taxon>Metazoa</taxon>
        <taxon>Spiralia</taxon>
        <taxon>Lophotrochozoa</taxon>
        <taxon>Mollusca</taxon>
        <taxon>Bivalvia</taxon>
        <taxon>Autobranchia</taxon>
        <taxon>Pteriomorphia</taxon>
        <taxon>Pectinida</taxon>
        <taxon>Pectinoidea</taxon>
        <taxon>Pectinidae</taxon>
        <taxon>Mizuhopecten</taxon>
    </lineage>
</organism>
<keyword evidence="3" id="KW-1185">Reference proteome</keyword>
<dbReference type="InterPro" id="IPR007526">
    <property type="entry name" value="SWIRM"/>
</dbReference>